<keyword evidence="2" id="KW-1185">Reference proteome</keyword>
<dbReference type="EMBL" id="KN837178">
    <property type="protein sequence ID" value="KIJ36426.1"/>
    <property type="molecule type" value="Genomic_DNA"/>
</dbReference>
<dbReference type="Proteomes" id="UP000054279">
    <property type="component" value="Unassembled WGS sequence"/>
</dbReference>
<dbReference type="OrthoDB" id="6511194at2759"/>
<organism evidence="1 2">
    <name type="scientific">Sphaerobolus stellatus (strain SS14)</name>
    <dbReference type="NCBI Taxonomy" id="990650"/>
    <lineage>
        <taxon>Eukaryota</taxon>
        <taxon>Fungi</taxon>
        <taxon>Dikarya</taxon>
        <taxon>Basidiomycota</taxon>
        <taxon>Agaricomycotina</taxon>
        <taxon>Agaricomycetes</taxon>
        <taxon>Phallomycetidae</taxon>
        <taxon>Geastrales</taxon>
        <taxon>Sphaerobolaceae</taxon>
        <taxon>Sphaerobolus</taxon>
    </lineage>
</organism>
<feature type="non-terminal residue" evidence="1">
    <location>
        <position position="117"/>
    </location>
</feature>
<accession>A0A0C9VGG9</accession>
<sequence>HLQSLGKKYFCTMDIVWFLSKPDVKEQLKLEKTLSERTARKWLKRMEFRYGTGKNGMYIDGHEREDVVHYHKRIVLLTHDESTFYVNDRCKLHWIHKDEKPEPVGKGEGVSIMVSDF</sequence>
<dbReference type="AlphaFoldDB" id="A0A0C9VGG9"/>
<evidence type="ECO:0000313" key="1">
    <source>
        <dbReference type="EMBL" id="KIJ36426.1"/>
    </source>
</evidence>
<name>A0A0C9VGG9_SPHS4</name>
<evidence type="ECO:0000313" key="2">
    <source>
        <dbReference type="Proteomes" id="UP000054279"/>
    </source>
</evidence>
<reference evidence="1 2" key="1">
    <citation type="submission" date="2014-06" db="EMBL/GenBank/DDBJ databases">
        <title>Evolutionary Origins and Diversification of the Mycorrhizal Mutualists.</title>
        <authorList>
            <consortium name="DOE Joint Genome Institute"/>
            <consortium name="Mycorrhizal Genomics Consortium"/>
            <person name="Kohler A."/>
            <person name="Kuo A."/>
            <person name="Nagy L.G."/>
            <person name="Floudas D."/>
            <person name="Copeland A."/>
            <person name="Barry K.W."/>
            <person name="Cichocki N."/>
            <person name="Veneault-Fourrey C."/>
            <person name="LaButti K."/>
            <person name="Lindquist E.A."/>
            <person name="Lipzen A."/>
            <person name="Lundell T."/>
            <person name="Morin E."/>
            <person name="Murat C."/>
            <person name="Riley R."/>
            <person name="Ohm R."/>
            <person name="Sun H."/>
            <person name="Tunlid A."/>
            <person name="Henrissat B."/>
            <person name="Grigoriev I.V."/>
            <person name="Hibbett D.S."/>
            <person name="Martin F."/>
        </authorList>
    </citation>
    <scope>NUCLEOTIDE SEQUENCE [LARGE SCALE GENOMIC DNA]</scope>
    <source>
        <strain evidence="1 2">SS14</strain>
    </source>
</reference>
<gene>
    <name evidence="1" type="ORF">M422DRAFT_120266</name>
</gene>
<feature type="non-terminal residue" evidence="1">
    <location>
        <position position="1"/>
    </location>
</feature>
<proteinExistence type="predicted"/>
<protein>
    <submittedName>
        <fullName evidence="1">Uncharacterized protein</fullName>
    </submittedName>
</protein>
<dbReference type="HOGENOM" id="CLU_005726_2_2_1"/>